<keyword evidence="9 21" id="KW-0732">Signal</keyword>
<dbReference type="InterPro" id="IPR019794">
    <property type="entry name" value="Peroxidases_AS"/>
</dbReference>
<dbReference type="GO" id="GO:0020037">
    <property type="term" value="F:heme binding"/>
    <property type="evidence" value="ECO:0007669"/>
    <property type="project" value="InterPro"/>
</dbReference>
<dbReference type="Gene3D" id="1.10.420.10">
    <property type="entry name" value="Peroxidase, domain 2"/>
    <property type="match status" value="2"/>
</dbReference>
<proteinExistence type="inferred from homology"/>
<evidence type="ECO:0000256" key="1">
    <source>
        <dbReference type="ARBA" id="ARBA00000189"/>
    </source>
</evidence>
<evidence type="ECO:0000256" key="14">
    <source>
        <dbReference type="ARBA" id="ARBA00023180"/>
    </source>
</evidence>
<keyword evidence="6" id="KW-0575">Peroxidase</keyword>
<feature type="binding site" evidence="18">
    <location>
        <position position="73"/>
    </location>
    <ligand>
        <name>Ca(2+)</name>
        <dbReference type="ChEBI" id="CHEBI:29108"/>
        <label>1</label>
    </ligand>
</feature>
<protein>
    <recommendedName>
        <fullName evidence="4">peroxidase</fullName>
        <ecNumber evidence="4">1.11.1.7</ecNumber>
    </recommendedName>
</protein>
<keyword evidence="13 20" id="KW-1015">Disulfide bond</keyword>
<dbReference type="EC" id="1.11.1.7" evidence="4"/>
<feature type="active site" description="Proton acceptor" evidence="16">
    <location>
        <position position="69"/>
    </location>
</feature>
<dbReference type="FunFam" id="1.10.420.10:FF:000008">
    <property type="entry name" value="Peroxidase"/>
    <property type="match status" value="2"/>
</dbReference>
<gene>
    <name evidence="23" type="ordered locus">VIT_12s0059g02420</name>
</gene>
<dbReference type="Pfam" id="PF00141">
    <property type="entry name" value="peroxidase"/>
    <property type="match status" value="2"/>
</dbReference>
<evidence type="ECO:0000256" key="8">
    <source>
        <dbReference type="ARBA" id="ARBA00022723"/>
    </source>
</evidence>
<evidence type="ECO:0000256" key="6">
    <source>
        <dbReference type="ARBA" id="ARBA00022559"/>
    </source>
</evidence>
<dbReference type="PRINTS" id="PR00458">
    <property type="entry name" value="PEROXIDASE"/>
</dbReference>
<feature type="binding site" evidence="18">
    <location>
        <position position="91"/>
    </location>
    <ligand>
        <name>Ca(2+)</name>
        <dbReference type="ChEBI" id="CHEBI:29108"/>
        <label>1</label>
    </ligand>
</feature>
<dbReference type="GO" id="GO:0004601">
    <property type="term" value="F:peroxidase activity"/>
    <property type="evidence" value="ECO:0000318"/>
    <property type="project" value="GO_Central"/>
</dbReference>
<keyword evidence="7" id="KW-0349">Heme</keyword>
<feature type="signal peptide" evidence="21">
    <location>
        <begin position="1"/>
        <end position="26"/>
    </location>
</feature>
<keyword evidence="10 18" id="KW-0106">Calcium</keyword>
<evidence type="ECO:0000256" key="17">
    <source>
        <dbReference type="PIRSR" id="PIRSR600823-2"/>
    </source>
</evidence>
<dbReference type="InParanoid" id="F6HIK4"/>
<evidence type="ECO:0000256" key="19">
    <source>
        <dbReference type="PIRSR" id="PIRSR600823-4"/>
    </source>
</evidence>
<feature type="binding site" evidence="18">
    <location>
        <position position="246"/>
    </location>
    <ligand>
        <name>Ca(2+)</name>
        <dbReference type="ChEBI" id="CHEBI:29108"/>
        <label>2</label>
    </ligand>
</feature>
<evidence type="ECO:0000256" key="3">
    <source>
        <dbReference type="ARBA" id="ARBA00006873"/>
    </source>
</evidence>
<dbReference type="GO" id="GO:0009505">
    <property type="term" value="C:plant-type cell wall"/>
    <property type="evidence" value="ECO:0000318"/>
    <property type="project" value="GO_Central"/>
</dbReference>
<evidence type="ECO:0000256" key="13">
    <source>
        <dbReference type="ARBA" id="ARBA00023157"/>
    </source>
</evidence>
<accession>F6HIK4</accession>
<feature type="chain" id="PRO_5003340957" description="peroxidase" evidence="21">
    <location>
        <begin position="27"/>
        <end position="705"/>
    </location>
</feature>
<feature type="binding site" evidence="18">
    <location>
        <position position="77"/>
    </location>
    <ligand>
        <name>Ca(2+)</name>
        <dbReference type="ChEBI" id="CHEBI:29108"/>
        <label>1</label>
    </ligand>
</feature>
<feature type="disulfide bond" evidence="20">
    <location>
        <begin position="202"/>
        <end position="234"/>
    </location>
</feature>
<dbReference type="InterPro" id="IPR002016">
    <property type="entry name" value="Haem_peroxidase"/>
</dbReference>
<comment type="function">
    <text evidence="2">Removal of H(2)O(2), oxidation of toxic reductants, biosynthesis and degradation of lignin, suberization, auxin catabolism, response to environmental stresses such as wounding, pathogen attack and oxidative stress. These functions might be dependent on each isozyme/isoform in each plant tissue.</text>
</comment>
<dbReference type="InterPro" id="IPR019793">
    <property type="entry name" value="Peroxidases_heam-ligand_BS"/>
</dbReference>
<dbReference type="EMBL" id="FN595765">
    <property type="protein sequence ID" value="CCB52050.1"/>
    <property type="molecule type" value="Genomic_DNA"/>
</dbReference>
<dbReference type="PANTHER" id="PTHR31235">
    <property type="entry name" value="PEROXIDASE 25-RELATED"/>
    <property type="match status" value="1"/>
</dbReference>
<keyword evidence="11" id="KW-0560">Oxidoreductase</keyword>
<evidence type="ECO:0000256" key="21">
    <source>
        <dbReference type="SAM" id="SignalP"/>
    </source>
</evidence>
<dbReference type="HOGENOM" id="CLU_010543_4_1_1"/>
<dbReference type="GO" id="GO:0006950">
    <property type="term" value="P:response to stress"/>
    <property type="evidence" value="ECO:0000318"/>
    <property type="project" value="GO_Central"/>
</dbReference>
<feature type="site" description="Transition state stabilizer" evidence="19">
    <location>
        <position position="65"/>
    </location>
</feature>
<comment type="cofactor">
    <cofactor evidence="18">
        <name>heme b</name>
        <dbReference type="ChEBI" id="CHEBI:60344"/>
    </cofactor>
    <text evidence="18">Binds 1 heme b (iron(II)-protoporphyrin IX) group per subunit.</text>
</comment>
<dbReference type="InterPro" id="IPR010255">
    <property type="entry name" value="Haem_peroxidase_sf"/>
</dbReference>
<feature type="domain" description="Plant heme peroxidase family profile" evidence="22">
    <location>
        <begin position="365"/>
        <end position="662"/>
    </location>
</feature>
<dbReference type="PROSITE" id="PS00435">
    <property type="entry name" value="PEROXIDASE_1"/>
    <property type="match status" value="2"/>
</dbReference>
<feature type="binding site" evidence="18">
    <location>
        <position position="254"/>
    </location>
    <ligand>
        <name>Ca(2+)</name>
        <dbReference type="ChEBI" id="CHEBI:29108"/>
        <label>2</label>
    </ligand>
</feature>
<feature type="binding site" evidence="17">
    <location>
        <position position="165"/>
    </location>
    <ligand>
        <name>substrate</name>
    </ligand>
</feature>
<dbReference type="InterPro" id="IPR000823">
    <property type="entry name" value="Peroxidase_pln"/>
</dbReference>
<dbReference type="STRING" id="29760.F6HIK4"/>
<name>F6HIK4_VITVI</name>
<keyword evidence="14" id="KW-0325">Glycoprotein</keyword>
<dbReference type="PaxDb" id="29760-VIT_12s0059g02420.t01"/>
<dbReference type="PRINTS" id="PR00461">
    <property type="entry name" value="PLPEROXIDASE"/>
</dbReference>
<dbReference type="Gene3D" id="1.10.520.10">
    <property type="match status" value="2"/>
</dbReference>
<dbReference type="GO" id="GO:0042744">
    <property type="term" value="P:hydrogen peroxide catabolic process"/>
    <property type="evidence" value="ECO:0007669"/>
    <property type="project" value="UniProtKB-KW"/>
</dbReference>
<feature type="disulfide bond" evidence="20">
    <location>
        <begin position="123"/>
        <end position="323"/>
    </location>
</feature>
<dbReference type="eggNOG" id="ENOG502QRTP">
    <property type="taxonomic scope" value="Eukaryota"/>
</dbReference>
<comment type="cofactor">
    <cofactor evidence="18">
        <name>Ca(2+)</name>
        <dbReference type="ChEBI" id="CHEBI:29108"/>
    </cofactor>
    <text evidence="18">Binds 2 calcium ions per subunit.</text>
</comment>
<dbReference type="OrthoDB" id="2113341at2759"/>
<dbReference type="InterPro" id="IPR033905">
    <property type="entry name" value="Secretory_peroxidase"/>
</dbReference>
<evidence type="ECO:0000256" key="9">
    <source>
        <dbReference type="ARBA" id="ARBA00022729"/>
    </source>
</evidence>
<dbReference type="GO" id="GO:0046872">
    <property type="term" value="F:metal ion binding"/>
    <property type="evidence" value="ECO:0007669"/>
    <property type="project" value="UniProtKB-KW"/>
</dbReference>
<reference evidence="24" key="1">
    <citation type="journal article" date="2007" name="Nature">
        <title>The grapevine genome sequence suggests ancestral hexaploidization in major angiosperm phyla.</title>
        <authorList>
            <consortium name="The French-Italian Public Consortium for Grapevine Genome Characterization."/>
            <person name="Jaillon O."/>
            <person name="Aury J.-M."/>
            <person name="Noel B."/>
            <person name="Policriti A."/>
            <person name="Clepet C."/>
            <person name="Casagrande A."/>
            <person name="Choisne N."/>
            <person name="Aubourg S."/>
            <person name="Vitulo N."/>
            <person name="Jubin C."/>
            <person name="Vezzi A."/>
            <person name="Legeai F."/>
            <person name="Hugueney P."/>
            <person name="Dasilva C."/>
            <person name="Horner D."/>
            <person name="Mica E."/>
            <person name="Jublot D."/>
            <person name="Poulain J."/>
            <person name="Bruyere C."/>
            <person name="Billault A."/>
            <person name="Segurens B."/>
            <person name="Gouyvenoux M."/>
            <person name="Ugarte E."/>
            <person name="Cattonaro F."/>
            <person name="Anthouard V."/>
            <person name="Vico V."/>
            <person name="Del Fabbro C."/>
            <person name="Alaux M."/>
            <person name="Di Gaspero G."/>
            <person name="Dumas V."/>
            <person name="Felice N."/>
            <person name="Paillard S."/>
            <person name="Juman I."/>
            <person name="Moroldo M."/>
            <person name="Scalabrin S."/>
            <person name="Canaguier A."/>
            <person name="Le Clainche I."/>
            <person name="Malacrida G."/>
            <person name="Durand E."/>
            <person name="Pesole G."/>
            <person name="Laucou V."/>
            <person name="Chatelet P."/>
            <person name="Merdinoglu D."/>
            <person name="Delledonne M."/>
            <person name="Pezzotti M."/>
            <person name="Lecharny A."/>
            <person name="Scarpelli C."/>
            <person name="Artiguenave F."/>
            <person name="Pe M.E."/>
            <person name="Valle G."/>
            <person name="Morgante M."/>
            <person name="Caboche M."/>
            <person name="Adam-Blondon A.-F."/>
            <person name="Weissenbach J."/>
            <person name="Quetier F."/>
            <person name="Wincker P."/>
        </authorList>
    </citation>
    <scope>NUCLEOTIDE SEQUENCE [LARGE SCALE GENOMIC DNA]</scope>
    <source>
        <strain evidence="24">cv. Pinot noir / PN40024</strain>
    </source>
</reference>
<dbReference type="PROSITE" id="PS50873">
    <property type="entry name" value="PEROXIDASE_4"/>
    <property type="match status" value="2"/>
</dbReference>
<dbReference type="SUPFAM" id="SSF48113">
    <property type="entry name" value="Heme-dependent peroxidases"/>
    <property type="match status" value="2"/>
</dbReference>
<feature type="disulfide bond" evidence="20">
    <location>
        <begin position="38"/>
        <end position="117"/>
    </location>
</feature>
<dbReference type="FunFam" id="1.10.520.10:FF:000001">
    <property type="entry name" value="Peroxidase"/>
    <property type="match status" value="2"/>
</dbReference>
<feature type="binding site" description="axial binding residue" evidence="18">
    <location>
        <position position="195"/>
    </location>
    <ligand>
        <name>heme b</name>
        <dbReference type="ChEBI" id="CHEBI:60344"/>
    </ligand>
    <ligandPart>
        <name>Fe</name>
        <dbReference type="ChEBI" id="CHEBI:18248"/>
    </ligandPart>
</feature>
<dbReference type="GO" id="GO:0006979">
    <property type="term" value="P:response to oxidative stress"/>
    <property type="evidence" value="ECO:0007669"/>
    <property type="project" value="InterPro"/>
</dbReference>
<evidence type="ECO:0000256" key="18">
    <source>
        <dbReference type="PIRSR" id="PIRSR600823-3"/>
    </source>
</evidence>
<dbReference type="PROSITE" id="PS00436">
    <property type="entry name" value="PEROXIDASE_2"/>
    <property type="match status" value="2"/>
</dbReference>
<evidence type="ECO:0000259" key="22">
    <source>
        <dbReference type="PROSITE" id="PS50873"/>
    </source>
</evidence>
<dbReference type="CDD" id="cd00693">
    <property type="entry name" value="secretory_peroxidase"/>
    <property type="match status" value="2"/>
</dbReference>
<keyword evidence="15" id="KW-0376">Hydrogen peroxide</keyword>
<evidence type="ECO:0000256" key="4">
    <source>
        <dbReference type="ARBA" id="ARBA00012313"/>
    </source>
</evidence>
<keyword evidence="12 18" id="KW-0408">Iron</keyword>
<evidence type="ECO:0000313" key="24">
    <source>
        <dbReference type="Proteomes" id="UP000009183"/>
    </source>
</evidence>
<evidence type="ECO:0000256" key="16">
    <source>
        <dbReference type="PIRSR" id="PIRSR600823-1"/>
    </source>
</evidence>
<keyword evidence="8 18" id="KW-0479">Metal-binding</keyword>
<evidence type="ECO:0000256" key="12">
    <source>
        <dbReference type="ARBA" id="ARBA00023004"/>
    </source>
</evidence>
<dbReference type="SMR" id="F6HIK4"/>
<comment type="similarity">
    <text evidence="3">Belongs to the peroxidase family. Ascorbate peroxidase subfamily.</text>
</comment>
<feature type="binding site" evidence="18">
    <location>
        <position position="70"/>
    </location>
    <ligand>
        <name>Ca(2+)</name>
        <dbReference type="ChEBI" id="CHEBI:29108"/>
        <label>1</label>
    </ligand>
</feature>
<feature type="binding site" evidence="18">
    <location>
        <position position="75"/>
    </location>
    <ligand>
        <name>Ca(2+)</name>
        <dbReference type="ChEBI" id="CHEBI:29108"/>
        <label>1</label>
    </ligand>
</feature>
<keyword evidence="5" id="KW-0964">Secreted</keyword>
<feature type="binding site" evidence="18">
    <location>
        <position position="196"/>
    </location>
    <ligand>
        <name>Ca(2+)</name>
        <dbReference type="ChEBI" id="CHEBI:29108"/>
        <label>2</label>
    </ligand>
</feature>
<evidence type="ECO:0000256" key="5">
    <source>
        <dbReference type="ARBA" id="ARBA00022525"/>
    </source>
</evidence>
<dbReference type="GO" id="GO:0140825">
    <property type="term" value="F:lactoperoxidase activity"/>
    <property type="evidence" value="ECO:0007669"/>
    <property type="project" value="UniProtKB-EC"/>
</dbReference>
<evidence type="ECO:0000256" key="7">
    <source>
        <dbReference type="ARBA" id="ARBA00022617"/>
    </source>
</evidence>
<organism evidence="23 24">
    <name type="scientific">Vitis vinifera</name>
    <name type="common">Grape</name>
    <dbReference type="NCBI Taxonomy" id="29760"/>
    <lineage>
        <taxon>Eukaryota</taxon>
        <taxon>Viridiplantae</taxon>
        <taxon>Streptophyta</taxon>
        <taxon>Embryophyta</taxon>
        <taxon>Tracheophyta</taxon>
        <taxon>Spermatophyta</taxon>
        <taxon>Magnoliopsida</taxon>
        <taxon>eudicotyledons</taxon>
        <taxon>Gunneridae</taxon>
        <taxon>Pentapetalae</taxon>
        <taxon>rosids</taxon>
        <taxon>Vitales</taxon>
        <taxon>Vitaceae</taxon>
        <taxon>Viteae</taxon>
        <taxon>Vitis</taxon>
    </lineage>
</organism>
<feature type="disulfide bond" evidence="20">
    <location>
        <begin position="71"/>
        <end position="76"/>
    </location>
</feature>
<keyword evidence="24" id="KW-1185">Reference proteome</keyword>
<evidence type="ECO:0000256" key="2">
    <source>
        <dbReference type="ARBA" id="ARBA00002322"/>
    </source>
</evidence>
<evidence type="ECO:0000256" key="20">
    <source>
        <dbReference type="PIRSR" id="PIRSR600823-5"/>
    </source>
</evidence>
<evidence type="ECO:0000256" key="15">
    <source>
        <dbReference type="ARBA" id="ARBA00023324"/>
    </source>
</evidence>
<evidence type="ECO:0000256" key="11">
    <source>
        <dbReference type="ARBA" id="ARBA00023002"/>
    </source>
</evidence>
<feature type="domain" description="Plant heme peroxidase family profile" evidence="22">
    <location>
        <begin position="28"/>
        <end position="327"/>
    </location>
</feature>
<evidence type="ECO:0000256" key="10">
    <source>
        <dbReference type="ARBA" id="ARBA00022837"/>
    </source>
</evidence>
<evidence type="ECO:0000313" key="23">
    <source>
        <dbReference type="EMBL" id="CCB52050.1"/>
    </source>
</evidence>
<comment type="catalytic activity">
    <reaction evidence="1">
        <text>2 a phenolic donor + H2O2 = 2 a phenolic radical donor + 2 H2O</text>
        <dbReference type="Rhea" id="RHEA:56136"/>
        <dbReference type="ChEBI" id="CHEBI:15377"/>
        <dbReference type="ChEBI" id="CHEBI:16240"/>
        <dbReference type="ChEBI" id="CHEBI:139520"/>
        <dbReference type="ChEBI" id="CHEBI:139521"/>
        <dbReference type="EC" id="1.11.1.7"/>
    </reaction>
</comment>
<dbReference type="Proteomes" id="UP000009183">
    <property type="component" value="Chromosome 12"/>
</dbReference>
<dbReference type="AlphaFoldDB" id="F6HIK4"/>
<sequence length="705" mass="76173">MSTQKLFSALFLQLILAIFVLDVADAQYLKLGFYKNTCPAAEDIVRETTAQYISKAPTLAASLLRIHFHDCFVRGCDGSVLLNSTKHNQAEKDAIPNLSLRGYQVIDAAKSAVEKKCPGVVSCADILALVARDAVSMINGPYWQVPTGRRDGKLSVALEALTNLPPPFANITQLKAMFQSKGLSIKDLAVLSGGHTIGISHCSSFTNRLYNFTGKGDTDPSMDPNYVIQLKKKCKPGDVSTVVEMDPGSFKSFDEDYYSVVAKRRGLFQSDAALLDDVETSKYVRLQSFSHGKSFGRDFAASMVKMGRIGVLTGNAGEIRKYCAFPINLATTVTTDRRNVNMERISLLGIVILGFAGILGSVQADLKLGFYGESCPKAEKIVLDYVKKHIPNAPSLAAALIRMHFHDCFVRGCDGSVLINSTSSNQAEKDGTPNLTLRGFDFIERVKSVVEAECPGIVSCADILALVARDSIVVTGGPFWNVPTGRRDGLISNSSEAVSDIPRPVNNFTTLQTLFANKGLDLNDLVLLSGAHTIGVSHCSSFSNRLYNFTGVGDEDPALDSEYAANLKARKCKVATDNTTIVEMDPGSFRTFDLSYYTLLLKRRGLFESDAALTTNSGTKAFITQILQGPLSSFLAEFAKSMEKMGRIEVKTGTAGEVRKQCAGGPFSAREKQHWTCSKGGMAAMKVVEEAMLADGGTGGQVVAC</sequence>
<feature type="binding site" evidence="18">
    <location>
        <position position="79"/>
    </location>
    <ligand>
        <name>Ca(2+)</name>
        <dbReference type="ChEBI" id="CHEBI:29108"/>
        <label>1</label>
    </ligand>
</feature>